<comment type="caution">
    <text evidence="1">The sequence shown here is derived from an EMBL/GenBank/DDBJ whole genome shotgun (WGS) entry which is preliminary data.</text>
</comment>
<keyword evidence="2" id="KW-1185">Reference proteome</keyword>
<dbReference type="AlphaFoldDB" id="A0A8J5L4D7"/>
<name>A0A8J5L4D7_ZINOF</name>
<proteinExistence type="predicted"/>
<accession>A0A8J5L4D7</accession>
<evidence type="ECO:0000313" key="2">
    <source>
        <dbReference type="Proteomes" id="UP000734854"/>
    </source>
</evidence>
<sequence>MISVVAELIEGVALTDVQLKDLKVKNYLFEAIDRSILETILCKDTAKDIWDSMKKKYQGTTRAKRQQLQTLCSEFEMLQMKSGESVSDYFSRTMAIVNKMRILGDKTEDVLIAFHRAIRGRGASEAAMGPLVLVSQLATGLGVLAGAAAAKSAMEGWRPMAGGGGWPRCETCNGTGRVKCLCSRWSDGDDSGCRSCAGSGKVACRSCGGSGTARPLPVRVPMRTGRAP</sequence>
<reference evidence="1 2" key="1">
    <citation type="submission" date="2020-08" db="EMBL/GenBank/DDBJ databases">
        <title>Plant Genome Project.</title>
        <authorList>
            <person name="Zhang R.-G."/>
        </authorList>
    </citation>
    <scope>NUCLEOTIDE SEQUENCE [LARGE SCALE GENOMIC DNA]</scope>
    <source>
        <tissue evidence="1">Rhizome</tissue>
    </source>
</reference>
<dbReference type="PANTHER" id="PTHR34687:SF1">
    <property type="entry name" value="CHAPERONE PROTEIN DNAJ-LIKE PROTEIN"/>
    <property type="match status" value="1"/>
</dbReference>
<organism evidence="1 2">
    <name type="scientific">Zingiber officinale</name>
    <name type="common">Ginger</name>
    <name type="synonym">Amomum zingiber</name>
    <dbReference type="NCBI Taxonomy" id="94328"/>
    <lineage>
        <taxon>Eukaryota</taxon>
        <taxon>Viridiplantae</taxon>
        <taxon>Streptophyta</taxon>
        <taxon>Embryophyta</taxon>
        <taxon>Tracheophyta</taxon>
        <taxon>Spermatophyta</taxon>
        <taxon>Magnoliopsida</taxon>
        <taxon>Liliopsida</taxon>
        <taxon>Zingiberales</taxon>
        <taxon>Zingiberaceae</taxon>
        <taxon>Zingiber</taxon>
    </lineage>
</organism>
<evidence type="ECO:0000313" key="1">
    <source>
        <dbReference type="EMBL" id="KAG6505437.1"/>
    </source>
</evidence>
<protein>
    <submittedName>
        <fullName evidence="1">Uncharacterized protein</fullName>
    </submittedName>
</protein>
<dbReference type="EMBL" id="JACMSC010000010">
    <property type="protein sequence ID" value="KAG6505437.1"/>
    <property type="molecule type" value="Genomic_DNA"/>
</dbReference>
<gene>
    <name evidence="1" type="ORF">ZIOFF_037793</name>
</gene>
<dbReference type="PANTHER" id="PTHR34687">
    <property type="entry name" value="CHAPERONE PROTEIN DNAJ-LIKE PROTEIN"/>
    <property type="match status" value="1"/>
</dbReference>
<dbReference type="Proteomes" id="UP000734854">
    <property type="component" value="Unassembled WGS sequence"/>
</dbReference>
<dbReference type="Pfam" id="PF14223">
    <property type="entry name" value="Retrotran_gag_2"/>
    <property type="match status" value="1"/>
</dbReference>